<reference evidence="1 2" key="1">
    <citation type="journal article" date="2005" name="DNA Res.">
        <title>Complete genome sequence of the facultative anaerobic magnetotactic bacterium Magnetospirillum sp. strain AMB-1.</title>
        <authorList>
            <person name="Matsunaga T."/>
            <person name="Okamura Y."/>
            <person name="Fukuda Y."/>
            <person name="Wahyudi A.T."/>
            <person name="Murase Y."/>
            <person name="Takeyama H."/>
        </authorList>
    </citation>
    <scope>NUCLEOTIDE SEQUENCE [LARGE SCALE GENOMIC DNA]</scope>
    <source>
        <strain evidence="2">ATCC 700264 / AMB-1</strain>
    </source>
</reference>
<sequence length="104" mass="11828">MLGAWALSICTTPVGAAVMSVARVAECRSRRYRDPDDASFWSERGFWEYGWWSCPWSCEIALVPPAGQQTRRHRRHHHRRWGPDPCPCGARPDGWRGLAGAHRG</sequence>
<proteinExistence type="predicted"/>
<accession>Q2W6D2</accession>
<evidence type="ECO:0000313" key="1">
    <source>
        <dbReference type="EMBL" id="BAE50593.1"/>
    </source>
</evidence>
<dbReference type="EMBL" id="AP007255">
    <property type="protein sequence ID" value="BAE50593.1"/>
    <property type="molecule type" value="Genomic_DNA"/>
</dbReference>
<name>Q2W6D2_PARM1</name>
<gene>
    <name evidence="1" type="ordered locus">amb1789</name>
</gene>
<dbReference type="KEGG" id="mag:amb1789"/>
<protein>
    <submittedName>
        <fullName evidence="1">Uncharacterized protein</fullName>
    </submittedName>
</protein>
<organism evidence="1 2">
    <name type="scientific">Paramagnetospirillum magneticum (strain ATCC 700264 / AMB-1)</name>
    <name type="common">Magnetospirillum magneticum</name>
    <dbReference type="NCBI Taxonomy" id="342108"/>
    <lineage>
        <taxon>Bacteria</taxon>
        <taxon>Pseudomonadati</taxon>
        <taxon>Pseudomonadota</taxon>
        <taxon>Alphaproteobacteria</taxon>
        <taxon>Rhodospirillales</taxon>
        <taxon>Magnetospirillaceae</taxon>
        <taxon>Paramagnetospirillum</taxon>
    </lineage>
</organism>
<evidence type="ECO:0000313" key="2">
    <source>
        <dbReference type="Proteomes" id="UP000007058"/>
    </source>
</evidence>
<keyword evidence="2" id="KW-1185">Reference proteome</keyword>
<dbReference type="STRING" id="342108.amb1789"/>
<dbReference type="Proteomes" id="UP000007058">
    <property type="component" value="Chromosome"/>
</dbReference>
<dbReference type="AlphaFoldDB" id="Q2W6D2"/>
<dbReference type="HOGENOM" id="CLU_2246750_0_0_5"/>